<name>A0ABZ2FD67_9MICO</name>
<keyword evidence="4" id="KW-0547">Nucleotide-binding</keyword>
<dbReference type="PANTHER" id="PTHR34139">
    <property type="entry name" value="UPF0331 PROTEIN MJ0127"/>
    <property type="match status" value="1"/>
</dbReference>
<evidence type="ECO:0000256" key="1">
    <source>
        <dbReference type="ARBA" id="ARBA00022553"/>
    </source>
</evidence>
<keyword evidence="8" id="KW-1185">Reference proteome</keyword>
<evidence type="ECO:0000256" key="3">
    <source>
        <dbReference type="ARBA" id="ARBA00022722"/>
    </source>
</evidence>
<gene>
    <name evidence="7" type="ORF">N5P18_16675</name>
</gene>
<dbReference type="Gene3D" id="1.20.120.580">
    <property type="entry name" value="bsu32300-like"/>
    <property type="match status" value="1"/>
</dbReference>
<evidence type="ECO:0000256" key="5">
    <source>
        <dbReference type="ARBA" id="ARBA00022801"/>
    </source>
</evidence>
<keyword evidence="2" id="KW-1277">Toxin-antitoxin system</keyword>
<evidence type="ECO:0000256" key="6">
    <source>
        <dbReference type="ARBA" id="ARBA00024207"/>
    </source>
</evidence>
<dbReference type="PANTHER" id="PTHR34139:SF1">
    <property type="entry name" value="RNASE MJ1380-RELATED"/>
    <property type="match status" value="1"/>
</dbReference>
<dbReference type="RefSeq" id="WP_068324903.1">
    <property type="nucleotide sequence ID" value="NZ_CP104874.1"/>
</dbReference>
<dbReference type="InterPro" id="IPR008201">
    <property type="entry name" value="HepT-like"/>
</dbReference>
<reference evidence="7 8" key="1">
    <citation type="submission" date="2022-09" db="EMBL/GenBank/DDBJ databases">
        <title>Complete genome sequence of Janibacter terrae strain COS04-44, PCL-degrading bacteria isolated from oil spilled coast.</title>
        <authorList>
            <person name="Park H."/>
            <person name="Kim J.Y."/>
            <person name="An S.H."/>
            <person name="Lee C.M."/>
            <person name="Weon H.-Y."/>
        </authorList>
    </citation>
    <scope>NUCLEOTIDE SEQUENCE [LARGE SCALE GENOMIC DNA]</scope>
    <source>
        <strain evidence="7 8">COS04-44</strain>
    </source>
</reference>
<comment type="similarity">
    <text evidence="6">Belongs to the HepT RNase toxin family.</text>
</comment>
<sequence length="116" mass="12887">MSAAAAKALDAVRGVITVCDVLRTMSEGGYDAFAADRRTQWAVEMGLIRIGEGVNRVPVEVLERFPAQPWRQIVAMRNFAAHQYDDLDPGRVWTTLTRDVPSLRSYLVEVVVPGLE</sequence>
<dbReference type="InterPro" id="IPR051813">
    <property type="entry name" value="HepT_RNase_toxin"/>
</dbReference>
<protein>
    <submittedName>
        <fullName evidence="7">DUF86 domain-containing protein</fullName>
    </submittedName>
</protein>
<dbReference type="Proteomes" id="UP001381003">
    <property type="component" value="Chromosome"/>
</dbReference>
<evidence type="ECO:0000256" key="4">
    <source>
        <dbReference type="ARBA" id="ARBA00022741"/>
    </source>
</evidence>
<evidence type="ECO:0000313" key="7">
    <source>
        <dbReference type="EMBL" id="WWF05263.1"/>
    </source>
</evidence>
<dbReference type="InterPro" id="IPR037038">
    <property type="entry name" value="HepT-like_sf"/>
</dbReference>
<accession>A0ABZ2FD67</accession>
<keyword evidence="3" id="KW-0540">Nuclease</keyword>
<proteinExistence type="inferred from homology"/>
<keyword evidence="5" id="KW-0378">Hydrolase</keyword>
<organism evidence="7 8">
    <name type="scientific">Janibacter terrae</name>
    <dbReference type="NCBI Taxonomy" id="103817"/>
    <lineage>
        <taxon>Bacteria</taxon>
        <taxon>Bacillati</taxon>
        <taxon>Actinomycetota</taxon>
        <taxon>Actinomycetes</taxon>
        <taxon>Micrococcales</taxon>
        <taxon>Intrasporangiaceae</taxon>
        <taxon>Janibacter</taxon>
    </lineage>
</organism>
<dbReference type="EMBL" id="CP104874">
    <property type="protein sequence ID" value="WWF05263.1"/>
    <property type="molecule type" value="Genomic_DNA"/>
</dbReference>
<evidence type="ECO:0000313" key="8">
    <source>
        <dbReference type="Proteomes" id="UP001381003"/>
    </source>
</evidence>
<keyword evidence="1" id="KW-0597">Phosphoprotein</keyword>
<dbReference type="Pfam" id="PF01934">
    <property type="entry name" value="HepT-like"/>
    <property type="match status" value="1"/>
</dbReference>
<evidence type="ECO:0000256" key="2">
    <source>
        <dbReference type="ARBA" id="ARBA00022649"/>
    </source>
</evidence>